<dbReference type="EMBL" id="LQZE01000371">
    <property type="protein sequence ID" value="KXU13327.1"/>
    <property type="molecule type" value="Genomic_DNA"/>
</dbReference>
<dbReference type="RefSeq" id="WP_061865134.1">
    <property type="nucleotide sequence ID" value="NZ_CM003840.1"/>
</dbReference>
<sequence>MKKIIKKIAVCFCIVVLIFTTSRPRTVKAEALTLGGGLTYLAGAGASAASLPILIIGLAAVLLLGLVVTNWDDIAAFGNAVADELRLAGYALSSFVNGTSVKIDNTFKSAVLKAYSKTGTTMTKYYPTTDYSGGTFVKTGLLNTKDRLDASVYLEYLDHDFPYSDNVVNNIYGKSNIFLSTAPPSSWKSLNSSYTGVNQYVLSSITVIASFEPTTAKVAFFNLINLGTQKEVRDANGNLTKLILTITAQEVADFTSGGELVTEFATALATDKPVTITDVSIPELGIGSVREEISTANMMQNAMTVKTAEQYINVAFPEASTTVTFNSQAAAIGATLPQIGTLSDYALTGAQTDELARVRAGTATGSLTGAQTATGTLVGAGTGWLDKILDFLKKLLNAILSIPGAILDGLKALWDWLAKILQAILAIPGGIIGILSKIWEFLQTLSKVIADAITGAITWTFSIDETWLRGRLSSLNDTFRRKFPVMVPLRYDFNDKDTISDMSVNILGSNYVILNGATATKLASPIKMVFRALAYVLMALFFARKFHKVAED</sequence>
<dbReference type="AlphaFoldDB" id="A0A139RF09"/>
<protein>
    <submittedName>
        <fullName evidence="2">Uncharacterized protein</fullName>
    </submittedName>
</protein>
<reference evidence="2 3" key="1">
    <citation type="submission" date="2016-01" db="EMBL/GenBank/DDBJ databases">
        <title>Highly variable Streptococcus oralis are common among viridans streptococci isolated from primates.</title>
        <authorList>
            <person name="Denapaite D."/>
            <person name="Rieger M."/>
            <person name="Koendgen S."/>
            <person name="Brueckner R."/>
            <person name="Ochigava I."/>
            <person name="Kappeler P."/>
            <person name="Maetz-Rensing K."/>
            <person name="Leendertz F."/>
            <person name="Hakenbeck R."/>
        </authorList>
    </citation>
    <scope>NUCLEOTIDE SEQUENCE [LARGE SCALE GENOMIC DNA]</scope>
    <source>
        <strain evidence="2 3">DD17</strain>
        <plasmid evidence="3">Plasmid unnamed</plasmid>
    </source>
</reference>
<keyword evidence="1" id="KW-0472">Membrane</keyword>
<name>A0A139RF09_STROR</name>
<gene>
    <name evidence="2" type="ORF">SORDD17_01761</name>
</gene>
<feature type="transmembrane region" description="Helical" evidence="1">
    <location>
        <begin position="40"/>
        <end position="68"/>
    </location>
</feature>
<keyword evidence="1" id="KW-0812">Transmembrane</keyword>
<evidence type="ECO:0000313" key="2">
    <source>
        <dbReference type="EMBL" id="KXU13327.1"/>
    </source>
</evidence>
<evidence type="ECO:0000313" key="3">
    <source>
        <dbReference type="Proteomes" id="UP000072989"/>
    </source>
</evidence>
<keyword evidence="2" id="KW-0614">Plasmid</keyword>
<accession>A0A139RF09</accession>
<evidence type="ECO:0000256" key="1">
    <source>
        <dbReference type="SAM" id="Phobius"/>
    </source>
</evidence>
<dbReference type="Proteomes" id="UP000072989">
    <property type="component" value="Plasmid unnamed"/>
</dbReference>
<keyword evidence="1" id="KW-1133">Transmembrane helix</keyword>
<comment type="caution">
    <text evidence="2">The sequence shown here is derived from an EMBL/GenBank/DDBJ whole genome shotgun (WGS) entry which is preliminary data.</text>
</comment>
<organism evidence="2 3">
    <name type="scientific">Streptococcus oralis</name>
    <dbReference type="NCBI Taxonomy" id="1303"/>
    <lineage>
        <taxon>Bacteria</taxon>
        <taxon>Bacillati</taxon>
        <taxon>Bacillota</taxon>
        <taxon>Bacilli</taxon>
        <taxon>Lactobacillales</taxon>
        <taxon>Streptococcaceae</taxon>
        <taxon>Streptococcus</taxon>
    </lineage>
</organism>
<dbReference type="PATRIC" id="fig|1303.87.peg.2"/>
<geneLocation type="plasmid" evidence="2">
    <name>unnamed</name>
</geneLocation>
<proteinExistence type="predicted"/>